<keyword evidence="3" id="KW-1185">Reference proteome</keyword>
<organism evidence="2 3">
    <name type="scientific">Thermobifida halotolerans</name>
    <dbReference type="NCBI Taxonomy" id="483545"/>
    <lineage>
        <taxon>Bacteria</taxon>
        <taxon>Bacillati</taxon>
        <taxon>Actinomycetota</taxon>
        <taxon>Actinomycetes</taxon>
        <taxon>Streptosporangiales</taxon>
        <taxon>Nocardiopsidaceae</taxon>
        <taxon>Thermobifida</taxon>
    </lineage>
</organism>
<evidence type="ECO:0000313" key="3">
    <source>
        <dbReference type="Proteomes" id="UP000265719"/>
    </source>
</evidence>
<evidence type="ECO:0000313" key="2">
    <source>
        <dbReference type="EMBL" id="UOE20771.1"/>
    </source>
</evidence>
<dbReference type="Proteomes" id="UP000265719">
    <property type="component" value="Chromosome"/>
</dbReference>
<dbReference type="EMBL" id="CP063196">
    <property type="protein sequence ID" value="UOE20771.1"/>
    <property type="molecule type" value="Genomic_DNA"/>
</dbReference>
<accession>A0AA97M546</accession>
<dbReference type="AlphaFoldDB" id="A0AA97M546"/>
<reference evidence="2" key="1">
    <citation type="submission" date="2020-10" db="EMBL/GenBank/DDBJ databases">
        <title>De novo genome project of the cellulose decomposer Thermobifida halotolerans type strain.</title>
        <authorList>
            <person name="Nagy I."/>
            <person name="Horvath B."/>
            <person name="Kukolya J."/>
            <person name="Nagy I."/>
            <person name="Orsini M."/>
        </authorList>
    </citation>
    <scope>NUCLEOTIDE SEQUENCE</scope>
    <source>
        <strain evidence="2">DSM 44931</strain>
    </source>
</reference>
<feature type="region of interest" description="Disordered" evidence="1">
    <location>
        <begin position="1"/>
        <end position="21"/>
    </location>
</feature>
<dbReference type="KEGG" id="thao:NI17_006125"/>
<sequence length="88" mass="9489">MDTPQGYEVKGTASPEQHSESRKIAVVSCPYQQVLGAGGAISMNAPGNVSLQAIIPIRDRAYVSAAENTPTRQNWDYILARTICVDLP</sequence>
<proteinExistence type="predicted"/>
<dbReference type="RefSeq" id="WP_119267716.1">
    <property type="nucleotide sequence ID" value="NZ_CP063196.1"/>
</dbReference>
<protein>
    <submittedName>
        <fullName evidence="2">Uncharacterized protein</fullName>
    </submittedName>
</protein>
<gene>
    <name evidence="2" type="ORF">NI17_006125</name>
</gene>
<name>A0AA97M546_9ACTN</name>
<evidence type="ECO:0000256" key="1">
    <source>
        <dbReference type="SAM" id="MobiDB-lite"/>
    </source>
</evidence>